<dbReference type="EMBL" id="GBXM01017375">
    <property type="protein sequence ID" value="JAH91202.1"/>
    <property type="molecule type" value="Transcribed_RNA"/>
</dbReference>
<accession>A0A0E9WLG7</accession>
<protein>
    <submittedName>
        <fullName evidence="1">Uncharacterized protein</fullName>
    </submittedName>
</protein>
<sequence>MHFSVFRIQRVAPEKHRSMNVPLTSYSLHYITSQVFLSVARDFLCTI</sequence>
<reference evidence="1" key="1">
    <citation type="submission" date="2014-11" db="EMBL/GenBank/DDBJ databases">
        <authorList>
            <person name="Amaro Gonzalez C."/>
        </authorList>
    </citation>
    <scope>NUCLEOTIDE SEQUENCE</scope>
</reference>
<organism evidence="1">
    <name type="scientific">Anguilla anguilla</name>
    <name type="common">European freshwater eel</name>
    <name type="synonym">Muraena anguilla</name>
    <dbReference type="NCBI Taxonomy" id="7936"/>
    <lineage>
        <taxon>Eukaryota</taxon>
        <taxon>Metazoa</taxon>
        <taxon>Chordata</taxon>
        <taxon>Craniata</taxon>
        <taxon>Vertebrata</taxon>
        <taxon>Euteleostomi</taxon>
        <taxon>Actinopterygii</taxon>
        <taxon>Neopterygii</taxon>
        <taxon>Teleostei</taxon>
        <taxon>Anguilliformes</taxon>
        <taxon>Anguillidae</taxon>
        <taxon>Anguilla</taxon>
    </lineage>
</organism>
<evidence type="ECO:0000313" key="1">
    <source>
        <dbReference type="EMBL" id="JAH91202.1"/>
    </source>
</evidence>
<dbReference type="AlphaFoldDB" id="A0A0E9WLG7"/>
<proteinExistence type="predicted"/>
<name>A0A0E9WLG7_ANGAN</name>
<reference evidence="1" key="2">
    <citation type="journal article" date="2015" name="Fish Shellfish Immunol.">
        <title>Early steps in the European eel (Anguilla anguilla)-Vibrio vulnificus interaction in the gills: Role of the RtxA13 toxin.</title>
        <authorList>
            <person name="Callol A."/>
            <person name="Pajuelo D."/>
            <person name="Ebbesson L."/>
            <person name="Teles M."/>
            <person name="MacKenzie S."/>
            <person name="Amaro C."/>
        </authorList>
    </citation>
    <scope>NUCLEOTIDE SEQUENCE</scope>
</reference>